<dbReference type="PANTHER" id="PTHR13832">
    <property type="entry name" value="PROTEIN PHOSPHATASE 2C"/>
    <property type="match status" value="1"/>
</dbReference>
<dbReference type="Proteomes" id="UP000006054">
    <property type="component" value="Chromosome"/>
</dbReference>
<dbReference type="STRING" id="880071.Fleli_3742"/>
<dbReference type="eggNOG" id="COG0631">
    <property type="taxonomic scope" value="Bacteria"/>
</dbReference>
<sequence length="259" mass="28716">MPLSILKPTQFSKFVYTTHTHTGKVRKHNEDACAIFETPNGLLCVVCDGMGGHLGGERASKLALEQIGKYMNSKQFALGTLEDALDQSFASAHAAIAYEAEKHPLLRGMGTTCVAILFHKDATFCAHVGDSRLYIFRNNELIRLTKDHSFVQGLIDEGIITEAEASYHPKRNLIERALGSDEAQPDIANLGRVLQDLRIGDVFLLCSDGLSNELNDVEIKHFLENETLALEEKIERMMEYALQAGGNDNITIQLIEKVE</sequence>
<organism evidence="2 3">
    <name type="scientific">Bernardetia litoralis (strain ATCC 23117 / DSM 6794 / NBRC 15988 / NCIMB 1366 / Fx l1 / Sio-4)</name>
    <name type="common">Flexibacter litoralis</name>
    <dbReference type="NCBI Taxonomy" id="880071"/>
    <lineage>
        <taxon>Bacteria</taxon>
        <taxon>Pseudomonadati</taxon>
        <taxon>Bacteroidota</taxon>
        <taxon>Cytophagia</taxon>
        <taxon>Cytophagales</taxon>
        <taxon>Bernardetiaceae</taxon>
        <taxon>Bernardetia</taxon>
    </lineage>
</organism>
<name>I4AQ19_BERLS</name>
<evidence type="ECO:0000259" key="1">
    <source>
        <dbReference type="PROSITE" id="PS51746"/>
    </source>
</evidence>
<dbReference type="GO" id="GO:0004722">
    <property type="term" value="F:protein serine/threonine phosphatase activity"/>
    <property type="evidence" value="ECO:0007669"/>
    <property type="project" value="InterPro"/>
</dbReference>
<dbReference type="AlphaFoldDB" id="I4AQ19"/>
<gene>
    <name evidence="2" type="ordered locus">Fleli_3742</name>
</gene>
<dbReference type="InterPro" id="IPR001932">
    <property type="entry name" value="PPM-type_phosphatase-like_dom"/>
</dbReference>
<dbReference type="Pfam" id="PF13672">
    <property type="entry name" value="PP2C_2"/>
    <property type="match status" value="1"/>
</dbReference>
<proteinExistence type="predicted"/>
<dbReference type="PATRIC" id="fig|880071.3.peg.3748"/>
<dbReference type="NCBIfam" id="NF033484">
    <property type="entry name" value="Stp1_PP2C_phos"/>
    <property type="match status" value="1"/>
</dbReference>
<dbReference type="RefSeq" id="WP_014799478.1">
    <property type="nucleotide sequence ID" value="NC_018018.1"/>
</dbReference>
<dbReference type="SMART" id="SM00331">
    <property type="entry name" value="PP2C_SIG"/>
    <property type="match status" value="1"/>
</dbReference>
<reference evidence="3" key="1">
    <citation type="submission" date="2012-06" db="EMBL/GenBank/DDBJ databases">
        <title>The complete genome of Flexibacter litoralis DSM 6794.</title>
        <authorList>
            <person name="Lucas S."/>
            <person name="Copeland A."/>
            <person name="Lapidus A."/>
            <person name="Glavina del Rio T."/>
            <person name="Dalin E."/>
            <person name="Tice H."/>
            <person name="Bruce D."/>
            <person name="Goodwin L."/>
            <person name="Pitluck S."/>
            <person name="Peters L."/>
            <person name="Ovchinnikova G."/>
            <person name="Lu M."/>
            <person name="Kyrpides N."/>
            <person name="Mavromatis K."/>
            <person name="Ivanova N."/>
            <person name="Brettin T."/>
            <person name="Detter J.C."/>
            <person name="Han C."/>
            <person name="Larimer F."/>
            <person name="Land M."/>
            <person name="Hauser L."/>
            <person name="Markowitz V."/>
            <person name="Cheng J.-F."/>
            <person name="Hugenholtz P."/>
            <person name="Woyke T."/>
            <person name="Wu D."/>
            <person name="Spring S."/>
            <person name="Lang E."/>
            <person name="Kopitz M."/>
            <person name="Brambilla E."/>
            <person name="Klenk H.-P."/>
            <person name="Eisen J.A."/>
        </authorList>
    </citation>
    <scope>NUCLEOTIDE SEQUENCE [LARGE SCALE GENOMIC DNA]</scope>
    <source>
        <strain evidence="3">ATCC 23117 / DSM 6794 / NBRC 15988 / NCIMB 1366 / Sio-4</strain>
    </source>
</reference>
<protein>
    <submittedName>
        <fullName evidence="2">Serine/threonine protein phosphatase</fullName>
    </submittedName>
</protein>
<dbReference type="HOGENOM" id="CLU_034545_0_2_10"/>
<accession>I4AQ19</accession>
<dbReference type="CDD" id="cd00143">
    <property type="entry name" value="PP2Cc"/>
    <property type="match status" value="1"/>
</dbReference>
<dbReference type="SUPFAM" id="SSF81606">
    <property type="entry name" value="PP2C-like"/>
    <property type="match status" value="1"/>
</dbReference>
<evidence type="ECO:0000313" key="3">
    <source>
        <dbReference type="Proteomes" id="UP000006054"/>
    </source>
</evidence>
<dbReference type="EMBL" id="CP003345">
    <property type="protein sequence ID" value="AFM06054.1"/>
    <property type="molecule type" value="Genomic_DNA"/>
</dbReference>
<dbReference type="InterPro" id="IPR015655">
    <property type="entry name" value="PP2C"/>
</dbReference>
<dbReference type="SMART" id="SM00332">
    <property type="entry name" value="PP2Cc"/>
    <property type="match status" value="1"/>
</dbReference>
<dbReference type="InterPro" id="IPR036457">
    <property type="entry name" value="PPM-type-like_dom_sf"/>
</dbReference>
<dbReference type="Gene3D" id="3.60.40.10">
    <property type="entry name" value="PPM-type phosphatase domain"/>
    <property type="match status" value="1"/>
</dbReference>
<dbReference type="PROSITE" id="PS51746">
    <property type="entry name" value="PPM_2"/>
    <property type="match status" value="1"/>
</dbReference>
<keyword evidence="3" id="KW-1185">Reference proteome</keyword>
<dbReference type="KEGG" id="fli:Fleli_3742"/>
<feature type="domain" description="PPM-type phosphatase" evidence="1">
    <location>
        <begin position="14"/>
        <end position="257"/>
    </location>
</feature>
<dbReference type="PANTHER" id="PTHR13832:SF860">
    <property type="entry name" value="PROTEIN PHOSPHATASE PHPP"/>
    <property type="match status" value="1"/>
</dbReference>
<evidence type="ECO:0000313" key="2">
    <source>
        <dbReference type="EMBL" id="AFM06054.1"/>
    </source>
</evidence>